<feature type="transmembrane region" description="Helical" evidence="10">
    <location>
        <begin position="486"/>
        <end position="505"/>
    </location>
</feature>
<evidence type="ECO:0000256" key="10">
    <source>
        <dbReference type="SAM" id="Phobius"/>
    </source>
</evidence>
<organism evidence="13 14">
    <name type="scientific">Aquatica leii</name>
    <dbReference type="NCBI Taxonomy" id="1421715"/>
    <lineage>
        <taxon>Eukaryota</taxon>
        <taxon>Metazoa</taxon>
        <taxon>Ecdysozoa</taxon>
        <taxon>Arthropoda</taxon>
        <taxon>Hexapoda</taxon>
        <taxon>Insecta</taxon>
        <taxon>Pterygota</taxon>
        <taxon>Neoptera</taxon>
        <taxon>Endopterygota</taxon>
        <taxon>Coleoptera</taxon>
        <taxon>Polyphaga</taxon>
        <taxon>Elateriformia</taxon>
        <taxon>Elateroidea</taxon>
        <taxon>Lampyridae</taxon>
        <taxon>Luciolinae</taxon>
        <taxon>Aquatica</taxon>
    </lineage>
</organism>
<dbReference type="InterPro" id="IPR027417">
    <property type="entry name" value="P-loop_NTPase"/>
</dbReference>
<keyword evidence="2" id="KW-0813">Transport</keyword>
<evidence type="ECO:0000256" key="1">
    <source>
        <dbReference type="ARBA" id="ARBA00004141"/>
    </source>
</evidence>
<dbReference type="InterPro" id="IPR011527">
    <property type="entry name" value="ABC1_TM_dom"/>
</dbReference>
<reference evidence="14" key="1">
    <citation type="submission" date="2023-01" db="EMBL/GenBank/DDBJ databases">
        <title>Key to firefly adult light organ development and bioluminescence: homeobox transcription factors regulate luciferase expression and transportation to peroxisome.</title>
        <authorList>
            <person name="Fu X."/>
        </authorList>
    </citation>
    <scope>NUCLEOTIDE SEQUENCE [LARGE SCALE GENOMIC DNA]</scope>
</reference>
<evidence type="ECO:0000256" key="3">
    <source>
        <dbReference type="ARBA" id="ARBA00022692"/>
    </source>
</evidence>
<dbReference type="FunFam" id="1.20.1560.10:FF:000026">
    <property type="entry name" value="Multidrug resistance-associated protein lethal(2)03659"/>
    <property type="match status" value="1"/>
</dbReference>
<feature type="transmembrane region" description="Helical" evidence="10">
    <location>
        <begin position="367"/>
        <end position="388"/>
    </location>
</feature>
<dbReference type="FunFam" id="3.40.50.300:FF:000973">
    <property type="entry name" value="Multidrug resistance-associated protein 4"/>
    <property type="match status" value="1"/>
</dbReference>
<feature type="transmembrane region" description="Helical" evidence="10">
    <location>
        <begin position="821"/>
        <end position="840"/>
    </location>
</feature>
<keyword evidence="4" id="KW-0677">Repeat</keyword>
<dbReference type="SUPFAM" id="SSF90123">
    <property type="entry name" value="ABC transporter transmembrane region"/>
    <property type="match status" value="2"/>
</dbReference>
<protein>
    <recommendedName>
        <fullName evidence="15">Multidrug resistance-associated protein lethal(2)03659</fullName>
    </recommendedName>
</protein>
<dbReference type="FunFam" id="1.20.1560.10:FF:000014">
    <property type="entry name" value="Multidrug resistance-associated protein member 4"/>
    <property type="match status" value="1"/>
</dbReference>
<evidence type="ECO:0000256" key="8">
    <source>
        <dbReference type="ARBA" id="ARBA00023136"/>
    </source>
</evidence>
<dbReference type="GO" id="GO:0016020">
    <property type="term" value="C:membrane"/>
    <property type="evidence" value="ECO:0007669"/>
    <property type="project" value="UniProtKB-SubCell"/>
</dbReference>
<dbReference type="Gene3D" id="3.40.50.300">
    <property type="entry name" value="P-loop containing nucleotide triphosphate hydrolases"/>
    <property type="match status" value="2"/>
</dbReference>
<proteinExistence type="predicted"/>
<dbReference type="CDD" id="cd18579">
    <property type="entry name" value="ABC_6TM_ABCC_D1"/>
    <property type="match status" value="1"/>
</dbReference>
<feature type="transmembrane region" description="Helical" evidence="10">
    <location>
        <begin position="890"/>
        <end position="911"/>
    </location>
</feature>
<dbReference type="PROSITE" id="PS50929">
    <property type="entry name" value="ABC_TM1F"/>
    <property type="match status" value="2"/>
</dbReference>
<feature type="transmembrane region" description="Helical" evidence="10">
    <location>
        <begin position="957"/>
        <end position="978"/>
    </location>
</feature>
<evidence type="ECO:0000256" key="6">
    <source>
        <dbReference type="ARBA" id="ARBA00022840"/>
    </source>
</evidence>
<dbReference type="CDD" id="cd03250">
    <property type="entry name" value="ABCC_MRP_domain1"/>
    <property type="match status" value="1"/>
</dbReference>
<evidence type="ECO:0000313" key="13">
    <source>
        <dbReference type="EMBL" id="KAK4879942.1"/>
    </source>
</evidence>
<name>A0AAN7P993_9COLE</name>
<dbReference type="Pfam" id="PF00005">
    <property type="entry name" value="ABC_tran"/>
    <property type="match status" value="2"/>
</dbReference>
<dbReference type="InterPro" id="IPR044726">
    <property type="entry name" value="ABCC_6TM_D2"/>
</dbReference>
<keyword evidence="5" id="KW-0547">Nucleotide-binding</keyword>
<dbReference type="PANTHER" id="PTHR24223:SF448">
    <property type="entry name" value="FI20146P1-RELATED"/>
    <property type="match status" value="1"/>
</dbReference>
<keyword evidence="14" id="KW-1185">Reference proteome</keyword>
<evidence type="ECO:0000259" key="12">
    <source>
        <dbReference type="PROSITE" id="PS50929"/>
    </source>
</evidence>
<evidence type="ECO:0000256" key="7">
    <source>
        <dbReference type="ARBA" id="ARBA00022989"/>
    </source>
</evidence>
<feature type="transmembrane region" description="Helical" evidence="10">
    <location>
        <begin position="1070"/>
        <end position="1092"/>
    </location>
</feature>
<evidence type="ECO:0000256" key="9">
    <source>
        <dbReference type="SAM" id="MobiDB-lite"/>
    </source>
</evidence>
<keyword evidence="3 10" id="KW-0812">Transmembrane</keyword>
<keyword evidence="6" id="KW-0067">ATP-binding</keyword>
<dbReference type="GO" id="GO:0140359">
    <property type="term" value="F:ABC-type transporter activity"/>
    <property type="evidence" value="ECO:0007669"/>
    <property type="project" value="InterPro"/>
</dbReference>
<dbReference type="Proteomes" id="UP001353858">
    <property type="component" value="Unassembled WGS sequence"/>
</dbReference>
<dbReference type="InterPro" id="IPR036640">
    <property type="entry name" value="ABC1_TM_sf"/>
</dbReference>
<evidence type="ECO:0000256" key="5">
    <source>
        <dbReference type="ARBA" id="ARBA00022741"/>
    </source>
</evidence>
<dbReference type="InterPro" id="IPR003593">
    <property type="entry name" value="AAA+_ATPase"/>
</dbReference>
<dbReference type="InterPro" id="IPR050173">
    <property type="entry name" value="ABC_transporter_C-like"/>
</dbReference>
<accession>A0AAN7P993</accession>
<dbReference type="PROSITE" id="PS00211">
    <property type="entry name" value="ABC_TRANSPORTER_1"/>
    <property type="match status" value="2"/>
</dbReference>
<dbReference type="InterPro" id="IPR003439">
    <property type="entry name" value="ABC_transporter-like_ATP-bd"/>
</dbReference>
<dbReference type="CDD" id="cd18580">
    <property type="entry name" value="ABC_6TM_ABCC_D2"/>
    <property type="match status" value="1"/>
</dbReference>
<keyword evidence="7 10" id="KW-1133">Transmembrane helix</keyword>
<feature type="transmembrane region" description="Helical" evidence="10">
    <location>
        <begin position="984"/>
        <end position="1004"/>
    </location>
</feature>
<dbReference type="CDD" id="cd03244">
    <property type="entry name" value="ABCC_MRP_domain2"/>
    <property type="match status" value="1"/>
</dbReference>
<feature type="transmembrane region" description="Helical" evidence="10">
    <location>
        <begin position="447"/>
        <end position="474"/>
    </location>
</feature>
<sequence>MFYDNYYFQFYVNEGNIKNKKCSLALEDKDLIEALEHDIILDLDDNFVVPENNSTLDHPEIRLNQTTVLSENNDINISDQNKDTIDNNDNDSDWIPQETNESSDEENVQFNKRKRGNGVSVPLELRYFLYNLDVNASSKMNCKESKIRKKNPREGANWISLLTFFFVFDIIRKGSKKELSDDDIFEVLKMFESEKLGNRLESEWKKELQKKNPSLLLAMFRMFGAKYFLLSIFIFTYETTLVTVLEPLLIGKVTSYFEIGKNMTVQEGSLYVLGLTGSSVLLCLCNNIFLLNLLSICLKMRIAITSLIYRKSLKLNSAVSSSFIGGRAVNLITKDVSPFFDGADCAQMIIVGIPQFMVMLVVAYKQIGLAAISGASVIIVLIPINILLGKLTSKYRLKTASKTDQRVKVTQEILTTIRIIKMYTWELFFSNSVHKLRKMEIKDLRMLFYIKATALSIGQLSSRLAFYICVMTYIGLGNHITAEKAFVVIGCFGAVRAVLTTYMPLGVAQIADMRASLQRITNFLMLDEVQGTGDKEFSHDTRISVEHVTFKRLKNLTVLDDIHFKITKNLTLLMGPTGSGKSTLLKLLLGDIRETTGNVCVSGKMSYASQEPWLFPATVHQNILFGEPFNKNRYDNVIKVCALKKDIESLPHGDKTLVTDRGLNLSKGQKVRINLARAVYKQADIYLLDDSLSSVDSRVGHHIFNECIKHFLKDRMCVLVTHNPHLMSAADQVIVLNKGLVQFNGDYNDYVKSNDNGLKDFLKHNEDTTTITCAKTQYEVISNDLDSANELSSLLSKSTEANIYEETNQVGSVNKKIYYEYFSSAGGFKVFLIVLFTFVLSQATSSWSDYFVSFWVDMEQELTGFRLNHTTNSTEYIKLEESHDRVMKSYSFVMLAAAIFTFLRSFTFFIFSSKASTNIHNSVLDNILNSVMTFFDSNLSGNVLNRFSRDLGVIDDYMPGIIFECINVILQVLAVFFVVSSVNLYFIIPSIIFATVLYFARRLYIPTGRSLRRLEGATRSPLIGHLNATLEGLTTIRASQAQIILRREFDKHQDLFSSVVYMNIVTTRAFALYLDLTCVCYIAVITLTFLFFKNDTLAGKVGLAITQSFNLTGLLQWGIRAWAELENQMTCTERVLEYKNVKVEDKSGAQLENWPSKGSIMYKNVNLKYATCNESVLKNLCFDILDKEKIGIVGRTGAGKTSIISALFRMYDFDGTITIDNVDIKTLSINNLRSKISIIPQDPILFSGTIRTNLDPYSEHSDEVLWASLDKVKMKDCIKDLNDEIQEGGSDLSVGERQLFCLARAVVRNNSILVLDEATANIDSQTDALIQNTIKKLFSHCTVITIAHKLQTVLDSDKILVMDFGKIIQFGPPQDLLTNKNGLFYNMVKDAGIL</sequence>
<dbReference type="SMART" id="SM00382">
    <property type="entry name" value="AAA"/>
    <property type="match status" value="2"/>
</dbReference>
<feature type="domain" description="ABC transmembrane type-1" evidence="12">
    <location>
        <begin position="239"/>
        <end position="493"/>
    </location>
</feature>
<dbReference type="PROSITE" id="PS50893">
    <property type="entry name" value="ABC_TRANSPORTER_2"/>
    <property type="match status" value="2"/>
</dbReference>
<dbReference type="InterPro" id="IPR017871">
    <property type="entry name" value="ABC_transporter-like_CS"/>
</dbReference>
<dbReference type="InterPro" id="IPR044746">
    <property type="entry name" value="ABCC_6TM_D1"/>
</dbReference>
<feature type="domain" description="ABC transmembrane type-1" evidence="12">
    <location>
        <begin position="832"/>
        <end position="1127"/>
    </location>
</feature>
<dbReference type="GO" id="GO:0016887">
    <property type="term" value="F:ATP hydrolysis activity"/>
    <property type="evidence" value="ECO:0007669"/>
    <property type="project" value="InterPro"/>
</dbReference>
<dbReference type="PANTHER" id="PTHR24223">
    <property type="entry name" value="ATP-BINDING CASSETTE SUB-FAMILY C"/>
    <property type="match status" value="1"/>
</dbReference>
<comment type="caution">
    <text evidence="13">The sequence shown here is derived from an EMBL/GenBank/DDBJ whole genome shotgun (WGS) entry which is preliminary data.</text>
</comment>
<feature type="transmembrane region" description="Helical" evidence="10">
    <location>
        <begin position="227"/>
        <end position="250"/>
    </location>
</feature>
<feature type="domain" description="ABC transporter" evidence="11">
    <location>
        <begin position="543"/>
        <end position="763"/>
    </location>
</feature>
<dbReference type="Gene3D" id="1.20.1560.10">
    <property type="entry name" value="ABC transporter type 1, transmembrane domain"/>
    <property type="match status" value="2"/>
</dbReference>
<dbReference type="SUPFAM" id="SSF52540">
    <property type="entry name" value="P-loop containing nucleoside triphosphate hydrolases"/>
    <property type="match status" value="2"/>
</dbReference>
<evidence type="ECO:0000259" key="11">
    <source>
        <dbReference type="PROSITE" id="PS50893"/>
    </source>
</evidence>
<evidence type="ECO:0008006" key="15">
    <source>
        <dbReference type="Google" id="ProtNLM"/>
    </source>
</evidence>
<dbReference type="GO" id="GO:0005524">
    <property type="term" value="F:ATP binding"/>
    <property type="evidence" value="ECO:0007669"/>
    <property type="project" value="UniProtKB-KW"/>
</dbReference>
<evidence type="ECO:0000256" key="2">
    <source>
        <dbReference type="ARBA" id="ARBA00022448"/>
    </source>
</evidence>
<gene>
    <name evidence="13" type="ORF">RN001_008088</name>
</gene>
<evidence type="ECO:0000256" key="4">
    <source>
        <dbReference type="ARBA" id="ARBA00022737"/>
    </source>
</evidence>
<feature type="domain" description="ABC transporter" evidence="11">
    <location>
        <begin position="1162"/>
        <end position="1389"/>
    </location>
</feature>
<comment type="subcellular location">
    <subcellularLocation>
        <location evidence="1">Membrane</location>
        <topology evidence="1">Multi-pass membrane protein</topology>
    </subcellularLocation>
</comment>
<feature type="transmembrane region" description="Helical" evidence="10">
    <location>
        <begin position="270"/>
        <end position="294"/>
    </location>
</feature>
<dbReference type="Pfam" id="PF00664">
    <property type="entry name" value="ABC_membrane"/>
    <property type="match status" value="2"/>
</dbReference>
<keyword evidence="8 10" id="KW-0472">Membrane</keyword>
<evidence type="ECO:0000313" key="14">
    <source>
        <dbReference type="Proteomes" id="UP001353858"/>
    </source>
</evidence>
<dbReference type="FunFam" id="3.40.50.300:FF:000163">
    <property type="entry name" value="Multidrug resistance-associated protein member 4"/>
    <property type="match status" value="1"/>
</dbReference>
<dbReference type="EMBL" id="JARPUR010000003">
    <property type="protein sequence ID" value="KAK4879942.1"/>
    <property type="molecule type" value="Genomic_DNA"/>
</dbReference>
<feature type="region of interest" description="Disordered" evidence="9">
    <location>
        <begin position="72"/>
        <end position="113"/>
    </location>
</feature>